<dbReference type="PANTHER" id="PTHR30146">
    <property type="entry name" value="LACI-RELATED TRANSCRIPTIONAL REPRESSOR"/>
    <property type="match status" value="1"/>
</dbReference>
<organism evidence="5 6">
    <name type="scientific">Pseudonocardia ailaonensis</name>
    <dbReference type="NCBI Taxonomy" id="367279"/>
    <lineage>
        <taxon>Bacteria</taxon>
        <taxon>Bacillati</taxon>
        <taxon>Actinomycetota</taxon>
        <taxon>Actinomycetes</taxon>
        <taxon>Pseudonocardiales</taxon>
        <taxon>Pseudonocardiaceae</taxon>
        <taxon>Pseudonocardia</taxon>
    </lineage>
</organism>
<name>A0ABN2NFA4_9PSEU</name>
<dbReference type="Proteomes" id="UP001500449">
    <property type="component" value="Unassembled WGS sequence"/>
</dbReference>
<dbReference type="EMBL" id="BAAAQK010000022">
    <property type="protein sequence ID" value="GAA1866818.1"/>
    <property type="molecule type" value="Genomic_DNA"/>
</dbReference>
<dbReference type="InterPro" id="IPR028082">
    <property type="entry name" value="Peripla_BP_I"/>
</dbReference>
<comment type="caution">
    <text evidence="5">The sequence shown here is derived from an EMBL/GenBank/DDBJ whole genome shotgun (WGS) entry which is preliminary data.</text>
</comment>
<accession>A0ABN2NFA4</accession>
<keyword evidence="1" id="KW-0805">Transcription regulation</keyword>
<dbReference type="Gene3D" id="3.40.50.2300">
    <property type="match status" value="2"/>
</dbReference>
<dbReference type="Pfam" id="PF00356">
    <property type="entry name" value="LacI"/>
    <property type="match status" value="1"/>
</dbReference>
<evidence type="ECO:0000256" key="3">
    <source>
        <dbReference type="ARBA" id="ARBA00023163"/>
    </source>
</evidence>
<keyword evidence="3" id="KW-0804">Transcription</keyword>
<dbReference type="Pfam" id="PF13377">
    <property type="entry name" value="Peripla_BP_3"/>
    <property type="match status" value="1"/>
</dbReference>
<evidence type="ECO:0000256" key="2">
    <source>
        <dbReference type="ARBA" id="ARBA00023125"/>
    </source>
</evidence>
<dbReference type="InterPro" id="IPR046335">
    <property type="entry name" value="LacI/GalR-like_sensor"/>
</dbReference>
<evidence type="ECO:0000313" key="6">
    <source>
        <dbReference type="Proteomes" id="UP001500449"/>
    </source>
</evidence>
<protein>
    <submittedName>
        <fullName evidence="5">LacI family DNA-binding transcriptional regulator</fullName>
    </submittedName>
</protein>
<sequence length="360" mass="37661">MCVPLLVLDPEPSMATGCHELPACWQTRGMDHSGGDGGRRAVTIYDVAREAGVATSTASRALSNPGRVSERTRRHVEEVASRLGYRANRLAQALPSGRTRMLGLVVPDVTNPHVFGLLRGAEAQAAAAGYTVVFADSEERPELEAAHVERLSSFVDGFVLSPRGDDAALRALAQVRPVVLFNRSLAPVPGVTFDFDDSSRQIVDHLVALGHSQVAYLRGPVTSWADGRRRAALARHCGVHGVTLTELGPFAPTLGSGPAAADAALAGPATAVVAFNDLLAIGVLQRLEARGVSVPGELSVVGGDDIFGASFCHPPLTTIAAPTEQAGRLLVDMLTGRVPGDELVLHAPLVARGSTGPPRV</sequence>
<dbReference type="GO" id="GO:0003677">
    <property type="term" value="F:DNA binding"/>
    <property type="evidence" value="ECO:0007669"/>
    <property type="project" value="UniProtKB-KW"/>
</dbReference>
<dbReference type="CDD" id="cd01392">
    <property type="entry name" value="HTH_LacI"/>
    <property type="match status" value="1"/>
</dbReference>
<dbReference type="PROSITE" id="PS50932">
    <property type="entry name" value="HTH_LACI_2"/>
    <property type="match status" value="1"/>
</dbReference>
<keyword evidence="2 5" id="KW-0238">DNA-binding</keyword>
<dbReference type="InterPro" id="IPR000843">
    <property type="entry name" value="HTH_LacI"/>
</dbReference>
<dbReference type="Gene3D" id="1.10.260.40">
    <property type="entry name" value="lambda repressor-like DNA-binding domains"/>
    <property type="match status" value="1"/>
</dbReference>
<evidence type="ECO:0000313" key="5">
    <source>
        <dbReference type="EMBL" id="GAA1866818.1"/>
    </source>
</evidence>
<proteinExistence type="predicted"/>
<dbReference type="PANTHER" id="PTHR30146:SF109">
    <property type="entry name" value="HTH-TYPE TRANSCRIPTIONAL REGULATOR GALS"/>
    <property type="match status" value="1"/>
</dbReference>
<dbReference type="InterPro" id="IPR010982">
    <property type="entry name" value="Lambda_DNA-bd_dom_sf"/>
</dbReference>
<dbReference type="SMART" id="SM00354">
    <property type="entry name" value="HTH_LACI"/>
    <property type="match status" value="1"/>
</dbReference>
<dbReference type="CDD" id="cd06267">
    <property type="entry name" value="PBP1_LacI_sugar_binding-like"/>
    <property type="match status" value="1"/>
</dbReference>
<dbReference type="SUPFAM" id="SSF47413">
    <property type="entry name" value="lambda repressor-like DNA-binding domains"/>
    <property type="match status" value="1"/>
</dbReference>
<feature type="domain" description="HTH lacI-type" evidence="4">
    <location>
        <begin position="42"/>
        <end position="96"/>
    </location>
</feature>
<reference evidence="5 6" key="1">
    <citation type="journal article" date="2019" name="Int. J. Syst. Evol. Microbiol.">
        <title>The Global Catalogue of Microorganisms (GCM) 10K type strain sequencing project: providing services to taxonomists for standard genome sequencing and annotation.</title>
        <authorList>
            <consortium name="The Broad Institute Genomics Platform"/>
            <consortium name="The Broad Institute Genome Sequencing Center for Infectious Disease"/>
            <person name="Wu L."/>
            <person name="Ma J."/>
        </authorList>
    </citation>
    <scope>NUCLEOTIDE SEQUENCE [LARGE SCALE GENOMIC DNA]</scope>
    <source>
        <strain evidence="5 6">JCM 16009</strain>
    </source>
</reference>
<dbReference type="SUPFAM" id="SSF53822">
    <property type="entry name" value="Periplasmic binding protein-like I"/>
    <property type="match status" value="1"/>
</dbReference>
<evidence type="ECO:0000256" key="1">
    <source>
        <dbReference type="ARBA" id="ARBA00023015"/>
    </source>
</evidence>
<keyword evidence="6" id="KW-1185">Reference proteome</keyword>
<evidence type="ECO:0000259" key="4">
    <source>
        <dbReference type="PROSITE" id="PS50932"/>
    </source>
</evidence>
<gene>
    <name evidence="5" type="ORF">GCM10009836_54050</name>
</gene>